<evidence type="ECO:0000313" key="1">
    <source>
        <dbReference type="EMBL" id="KKL06401.1"/>
    </source>
</evidence>
<gene>
    <name evidence="1" type="ORF">LCGC14_2596410</name>
</gene>
<protein>
    <recommendedName>
        <fullName evidence="2">Glycosyl transferase family 1 domain-containing protein</fullName>
    </recommendedName>
</protein>
<accession>A0A0F9CL34</accession>
<dbReference type="EMBL" id="LAZR01043720">
    <property type="protein sequence ID" value="KKL06401.1"/>
    <property type="molecule type" value="Genomic_DNA"/>
</dbReference>
<comment type="caution">
    <text evidence="1">The sequence shown here is derived from an EMBL/GenBank/DDBJ whole genome shotgun (WGS) entry which is preliminary data.</text>
</comment>
<organism evidence="1">
    <name type="scientific">marine sediment metagenome</name>
    <dbReference type="NCBI Taxonomy" id="412755"/>
    <lineage>
        <taxon>unclassified sequences</taxon>
        <taxon>metagenomes</taxon>
        <taxon>ecological metagenomes</taxon>
    </lineage>
</organism>
<reference evidence="1" key="1">
    <citation type="journal article" date="2015" name="Nature">
        <title>Complex archaea that bridge the gap between prokaryotes and eukaryotes.</title>
        <authorList>
            <person name="Spang A."/>
            <person name="Saw J.H."/>
            <person name="Jorgensen S.L."/>
            <person name="Zaremba-Niedzwiedzka K."/>
            <person name="Martijn J."/>
            <person name="Lind A.E."/>
            <person name="van Eijk R."/>
            <person name="Schleper C."/>
            <person name="Guy L."/>
            <person name="Ettema T.J."/>
        </authorList>
    </citation>
    <scope>NUCLEOTIDE SEQUENCE</scope>
</reference>
<proteinExistence type="predicted"/>
<sequence>GVPDLMHHGVTGYLAESDNAQDLRDGIVKLLEDIPLRNRKSFQFRDVAINEYTLELQAQRYIELYRKIIQSRQ</sequence>
<dbReference type="Gene3D" id="3.40.50.2000">
    <property type="entry name" value="Glycogen Phosphorylase B"/>
    <property type="match status" value="2"/>
</dbReference>
<evidence type="ECO:0008006" key="2">
    <source>
        <dbReference type="Google" id="ProtNLM"/>
    </source>
</evidence>
<name>A0A0F9CL34_9ZZZZ</name>
<dbReference type="AlphaFoldDB" id="A0A0F9CL34"/>
<dbReference type="SUPFAM" id="SSF53756">
    <property type="entry name" value="UDP-Glycosyltransferase/glycogen phosphorylase"/>
    <property type="match status" value="1"/>
</dbReference>
<feature type="non-terminal residue" evidence="1">
    <location>
        <position position="1"/>
    </location>
</feature>